<proteinExistence type="predicted"/>
<organism evidence="1 2">
    <name type="scientific">Artomyces pyxidatus</name>
    <dbReference type="NCBI Taxonomy" id="48021"/>
    <lineage>
        <taxon>Eukaryota</taxon>
        <taxon>Fungi</taxon>
        <taxon>Dikarya</taxon>
        <taxon>Basidiomycota</taxon>
        <taxon>Agaricomycotina</taxon>
        <taxon>Agaricomycetes</taxon>
        <taxon>Russulales</taxon>
        <taxon>Auriscalpiaceae</taxon>
        <taxon>Artomyces</taxon>
    </lineage>
</organism>
<name>A0ACB8SZ73_9AGAM</name>
<keyword evidence="2" id="KW-1185">Reference proteome</keyword>
<accession>A0ACB8SZ73</accession>
<evidence type="ECO:0000313" key="2">
    <source>
        <dbReference type="Proteomes" id="UP000814140"/>
    </source>
</evidence>
<comment type="caution">
    <text evidence="1">The sequence shown here is derived from an EMBL/GenBank/DDBJ whole genome shotgun (WGS) entry which is preliminary data.</text>
</comment>
<dbReference type="Proteomes" id="UP000814140">
    <property type="component" value="Unassembled WGS sequence"/>
</dbReference>
<gene>
    <name evidence="1" type="ORF">BV25DRAFT_1826734</name>
</gene>
<reference evidence="1" key="1">
    <citation type="submission" date="2021-03" db="EMBL/GenBank/DDBJ databases">
        <authorList>
            <consortium name="DOE Joint Genome Institute"/>
            <person name="Ahrendt S."/>
            <person name="Looney B.P."/>
            <person name="Miyauchi S."/>
            <person name="Morin E."/>
            <person name="Drula E."/>
            <person name="Courty P.E."/>
            <person name="Chicoki N."/>
            <person name="Fauchery L."/>
            <person name="Kohler A."/>
            <person name="Kuo A."/>
            <person name="Labutti K."/>
            <person name="Pangilinan J."/>
            <person name="Lipzen A."/>
            <person name="Riley R."/>
            <person name="Andreopoulos W."/>
            <person name="He G."/>
            <person name="Johnson J."/>
            <person name="Barry K.W."/>
            <person name="Grigoriev I.V."/>
            <person name="Nagy L."/>
            <person name="Hibbett D."/>
            <person name="Henrissat B."/>
            <person name="Matheny P.B."/>
            <person name="Labbe J."/>
            <person name="Martin F."/>
        </authorList>
    </citation>
    <scope>NUCLEOTIDE SEQUENCE</scope>
    <source>
        <strain evidence="1">HHB10654</strain>
    </source>
</reference>
<protein>
    <submittedName>
        <fullName evidence="1">Uncharacterized protein</fullName>
    </submittedName>
</protein>
<sequence>MVVVDEKTMLPPPPPYVYPQSPSTPLSLHPPPFSAKPMATIYSLPPSVLLHIVHHTFPQVPGLDEGRLERQRRTLYWLSTSLRLVNRAIYVACMHVLRSTYLPSYNSLIRAPYSSDPFPLNSLPSQTTSTPLLPSLQRETAVLDKFIALKVREDVWADESDLHLERDESFRDLFDLMQPRARVEDLVRVYGERYGCVFPPGTTANSRRKGIEFSALSASFSPRRVGLALVSTSGRRTIVDVERTRDEKLEVAAKRLAKGLCEWLATG</sequence>
<evidence type="ECO:0000313" key="1">
    <source>
        <dbReference type="EMBL" id="KAI0061260.1"/>
    </source>
</evidence>
<dbReference type="EMBL" id="MU277213">
    <property type="protein sequence ID" value="KAI0061260.1"/>
    <property type="molecule type" value="Genomic_DNA"/>
</dbReference>
<reference evidence="1" key="2">
    <citation type="journal article" date="2022" name="New Phytol.">
        <title>Evolutionary transition to the ectomycorrhizal habit in the genomes of a hyperdiverse lineage of mushroom-forming fungi.</title>
        <authorList>
            <person name="Looney B."/>
            <person name="Miyauchi S."/>
            <person name="Morin E."/>
            <person name="Drula E."/>
            <person name="Courty P.E."/>
            <person name="Kohler A."/>
            <person name="Kuo A."/>
            <person name="LaButti K."/>
            <person name="Pangilinan J."/>
            <person name="Lipzen A."/>
            <person name="Riley R."/>
            <person name="Andreopoulos W."/>
            <person name="He G."/>
            <person name="Johnson J."/>
            <person name="Nolan M."/>
            <person name="Tritt A."/>
            <person name="Barry K.W."/>
            <person name="Grigoriev I.V."/>
            <person name="Nagy L.G."/>
            <person name="Hibbett D."/>
            <person name="Henrissat B."/>
            <person name="Matheny P.B."/>
            <person name="Labbe J."/>
            <person name="Martin F.M."/>
        </authorList>
    </citation>
    <scope>NUCLEOTIDE SEQUENCE</scope>
    <source>
        <strain evidence="1">HHB10654</strain>
    </source>
</reference>